<sequence>MAWVALASGAACTSNGDKDAREGTSTRSGLVESCTVRPPSTGNFEPELKWSWTGGTTLPEYKQVMMTPVVVDVNGDHIADIIFGSFAGTNYATDGVLRAISGDDGHEVWTVTDPALRVKASASLAAGDIDGDGKVEICAIPENGRGVLCFEHDGGFKFRTPQGANDYNEWGGPSFADLEGDGKVEIIDGNRVYTATGQLKWSGVDGMGGAQGTGPVSFAVDLDGDGKQEVINDRAVYRHDGTLKCSNTLVPHGFAGVANFDADPAGEIVVTGHGKVSLLDDNCGLLWSRDVHVTGHAPSEAGHGGAPNIADFDGDGKVEIGLAGDWNYTVYKADGGVLWTKSTRDFSSGRTTSTTFDFEDDGKLEVIYGDELHLRILDGATGAVRFEVPNSSGTTYEYPIVADLDGNQVAELLVVTNNHAASGTNGLRVYHDKKEGWAHARPLWNQHAYSVTNVNDDGSIPARPVAHWLQPRLNLFRSNLANATGEGPSPYAASDLLASDVSALCVGSGWLALTAMVHNQGERPVGSGVKVAFYRGNPASGGQLLGVATVAAMLPVGGSEVATVSVTSSFTGISEVWAVVDDDGAGHGRETECREGNNSASGLGDLTCSVTPANKPPVALCRDVTVDANAACLGTASVNHGSHDPDNGPSPLTLTEEPAMSFGPGTHPVKLTVSDGDASASCVGTVTVVDTSKPSLTCPAARVLDTCSPSGTSVSYSPTAADNCGAATVTCSHASGSTFPVGSTDVSCTAKDPAGNTNSCQFNVRVRGDATPPVLSCPTAPVVANTCSASGSQVHFNTSASDTCGAATVTCSHASGSSFPVGNTDVSCTAKDPAGNTASCAFSVQVKNGADPSVPPVAGESKELKFWAPTTFYETVSLSDCAAPAKDSCGNPLPLETHGRLLRVTSDEEELDEDGDEVRTCHDIVDVWPSSVKLRAERRHNGNGRVYTLHYAVKTSAGATTESTCRVLVPYHPLFPAVDNGPKFCVGTGCPSGTTEGNPRCWR</sequence>
<dbReference type="PROSITE" id="PS50825">
    <property type="entry name" value="HYR"/>
    <property type="match status" value="2"/>
</dbReference>
<dbReference type="Pfam" id="PF02494">
    <property type="entry name" value="HYR"/>
    <property type="match status" value="2"/>
</dbReference>
<evidence type="ECO:0000313" key="4">
    <source>
        <dbReference type="EMBL" id="OJH40342.1"/>
    </source>
</evidence>
<accession>A0A1L9BDK3</accession>
<feature type="domain" description="HYR" evidence="3">
    <location>
        <begin position="689"/>
        <end position="768"/>
    </location>
</feature>
<evidence type="ECO:0000259" key="3">
    <source>
        <dbReference type="PROSITE" id="PS50825"/>
    </source>
</evidence>
<dbReference type="InterPro" id="IPR003410">
    <property type="entry name" value="HYR_dom"/>
</dbReference>
<keyword evidence="2" id="KW-0677">Repeat</keyword>
<dbReference type="Gene3D" id="2.130.10.130">
    <property type="entry name" value="Integrin alpha, N-terminal"/>
    <property type="match status" value="1"/>
</dbReference>
<reference evidence="4 5" key="2">
    <citation type="submission" date="2016-12" db="EMBL/GenBank/DDBJ databases">
        <title>Draft Genome Sequence of Cystobacter ferrugineus Strain Cbfe23.</title>
        <authorList>
            <person name="Akbar S."/>
            <person name="Dowd S.E."/>
            <person name="Stevens D.C."/>
        </authorList>
    </citation>
    <scope>NUCLEOTIDE SEQUENCE [LARGE SCALE GENOMIC DNA]</scope>
    <source>
        <strain evidence="4 5">Cbfe23</strain>
    </source>
</reference>
<dbReference type="Gene3D" id="2.60.40.10">
    <property type="entry name" value="Immunoglobulins"/>
    <property type="match status" value="1"/>
</dbReference>
<reference evidence="5" key="1">
    <citation type="submission" date="2016-11" db="EMBL/GenBank/DDBJ databases">
        <authorList>
            <person name="Shukria A."/>
            <person name="Stevens D.C."/>
        </authorList>
    </citation>
    <scope>NUCLEOTIDE SEQUENCE [LARGE SCALE GENOMIC DNA]</scope>
    <source>
        <strain evidence="5">Cbfe23</strain>
    </source>
</reference>
<proteinExistence type="predicted"/>
<dbReference type="InterPro" id="IPR013517">
    <property type="entry name" value="FG-GAP"/>
</dbReference>
<dbReference type="PANTHER" id="PTHR24273:SF32">
    <property type="entry name" value="HYALIN"/>
    <property type="match status" value="1"/>
</dbReference>
<feature type="domain" description="HYR" evidence="3">
    <location>
        <begin position="770"/>
        <end position="848"/>
    </location>
</feature>
<evidence type="ECO:0000256" key="2">
    <source>
        <dbReference type="ARBA" id="ARBA00022737"/>
    </source>
</evidence>
<dbReference type="Pfam" id="PF13517">
    <property type="entry name" value="FG-GAP_3"/>
    <property type="match status" value="1"/>
</dbReference>
<organism evidence="4 5">
    <name type="scientific">Cystobacter ferrugineus</name>
    <dbReference type="NCBI Taxonomy" id="83449"/>
    <lineage>
        <taxon>Bacteria</taxon>
        <taxon>Pseudomonadati</taxon>
        <taxon>Myxococcota</taxon>
        <taxon>Myxococcia</taxon>
        <taxon>Myxococcales</taxon>
        <taxon>Cystobacterineae</taxon>
        <taxon>Archangiaceae</taxon>
        <taxon>Cystobacter</taxon>
    </lineage>
</organism>
<dbReference type="InterPro" id="IPR013783">
    <property type="entry name" value="Ig-like_fold"/>
</dbReference>
<evidence type="ECO:0000313" key="5">
    <source>
        <dbReference type="Proteomes" id="UP000182229"/>
    </source>
</evidence>
<gene>
    <name evidence="4" type="ORF">BON30_15025</name>
</gene>
<dbReference type="STRING" id="83449.BON30_15025"/>
<evidence type="ECO:0000256" key="1">
    <source>
        <dbReference type="ARBA" id="ARBA00022729"/>
    </source>
</evidence>
<name>A0A1L9BDK3_9BACT</name>
<dbReference type="EMBL" id="MPIN01000003">
    <property type="protein sequence ID" value="OJH40342.1"/>
    <property type="molecule type" value="Genomic_DNA"/>
</dbReference>
<protein>
    <submittedName>
        <fullName evidence="4">Hemolysin</fullName>
    </submittedName>
</protein>
<keyword evidence="1" id="KW-0732">Signal</keyword>
<comment type="caution">
    <text evidence="4">The sequence shown here is derived from an EMBL/GenBank/DDBJ whole genome shotgun (WGS) entry which is preliminary data.</text>
</comment>
<dbReference type="PANTHER" id="PTHR24273">
    <property type="entry name" value="FI04643P-RELATED"/>
    <property type="match status" value="1"/>
</dbReference>
<dbReference type="AlphaFoldDB" id="A0A1L9BDK3"/>
<dbReference type="SUPFAM" id="SSF69318">
    <property type="entry name" value="Integrin alpha N-terminal domain"/>
    <property type="match status" value="1"/>
</dbReference>
<dbReference type="RefSeq" id="WP_071898974.1">
    <property type="nucleotide sequence ID" value="NZ_MPIN01000003.1"/>
</dbReference>
<keyword evidence="5" id="KW-1185">Reference proteome</keyword>
<dbReference type="InterPro" id="IPR028994">
    <property type="entry name" value="Integrin_alpha_N"/>
</dbReference>
<dbReference type="OrthoDB" id="262245at2"/>
<dbReference type="Proteomes" id="UP000182229">
    <property type="component" value="Unassembled WGS sequence"/>
</dbReference>